<accession>A0ABW4J9M4</accession>
<organism evidence="2 3">
    <name type="scientific">Agrilactobacillus yilanensis</name>
    <dbReference type="NCBI Taxonomy" id="2485997"/>
    <lineage>
        <taxon>Bacteria</taxon>
        <taxon>Bacillati</taxon>
        <taxon>Bacillota</taxon>
        <taxon>Bacilli</taxon>
        <taxon>Lactobacillales</taxon>
        <taxon>Lactobacillaceae</taxon>
        <taxon>Agrilactobacillus</taxon>
    </lineage>
</organism>
<feature type="chain" id="PRO_5045379445" description="WxL domain-containing protein" evidence="1">
    <location>
        <begin position="36"/>
        <end position="1099"/>
    </location>
</feature>
<evidence type="ECO:0000256" key="1">
    <source>
        <dbReference type="SAM" id="SignalP"/>
    </source>
</evidence>
<evidence type="ECO:0000313" key="2">
    <source>
        <dbReference type="EMBL" id="MFD1672384.1"/>
    </source>
</evidence>
<evidence type="ECO:0008006" key="4">
    <source>
        <dbReference type="Google" id="ProtNLM"/>
    </source>
</evidence>
<feature type="signal peptide" evidence="1">
    <location>
        <begin position="1"/>
        <end position="35"/>
    </location>
</feature>
<evidence type="ECO:0000313" key="3">
    <source>
        <dbReference type="Proteomes" id="UP001597267"/>
    </source>
</evidence>
<reference evidence="3" key="1">
    <citation type="journal article" date="2019" name="Int. J. Syst. Evol. Microbiol.">
        <title>The Global Catalogue of Microorganisms (GCM) 10K type strain sequencing project: providing services to taxonomists for standard genome sequencing and annotation.</title>
        <authorList>
            <consortium name="The Broad Institute Genomics Platform"/>
            <consortium name="The Broad Institute Genome Sequencing Center for Infectious Disease"/>
            <person name="Wu L."/>
            <person name="Ma J."/>
        </authorList>
    </citation>
    <scope>NUCLEOTIDE SEQUENCE [LARGE SCALE GENOMIC DNA]</scope>
    <source>
        <strain evidence="3">CCM 8896</strain>
    </source>
</reference>
<sequence>MLSLTRMNRQHLYLLSLMALISSLFLLTAPQTSQAADSPNNPTTTKVTSEAVKKTTEPTYPGWVSVAVVGTPYTVKQFVELPLAKQLYYVEQLHPNIDPNDVKNSYLGTTVSDVNTDVTTDTTAATSTFSNFALFSRSAIMPMAAAAATPTYKSEVDLAPASATTGGKNTLIIPFKNGTDTTPMQDYINIGDLTASDLSKSANFTITTTNGDLVNDTDFTISADKDTGITVDLKPAGIDKIKNSGTKCYEGNKFSATIVIRTGYVFNYKYTNLNVDFNIWLPDIDRTQANINSNTNLQLRYSYGPMIADSQPMKANSITGTFEGVDKPNFNIVDTSPSAINTYKEKFVTSTSTPVNNGIGASENEGVRVYTLFNDFIYQSNYYPMDSNLADLTTSDFFYDPEKSGSTGLYTTTPLLFGNTTSAKIPTIKQDNNYYGLLKFDTAKHIHMAPSAAEPNLIELTYDGYIKNQDTLDYLYPGIFSADTDPLSIKVHNTLSPTEDNQSMAINESVTNTSNHALTNFYFTRRFDTMSGYGPVYDEDLDINRYDNVPIYFGPQASTGPRAGKVSGLYFRPEAKEMNYTIDFNFNYTAAPDGWSGTKYKGATFTDEISVDNQKMYSYLTTTTMISDLGTRPDINGTYADIFKTPNGNAQADWPYGTGANEAAANHTSYGVSPNSDSAISMKWSPTQVKSQVGDFEKDKTFDMTFNVSTSTAAAPRLQIENEYLRIKPDATKATISGSVSDLDDQYVNLYYTIDDPVTPGDGLPNDASTYLSTVDLGPVVSGTDHNQFTDFEADVTGDTLTKLKAYQAQGHKIYIYAVDGVTDTSGTRDPTATGYISNIMSVRVNDPINVTVNRHVTKDGNTTTTATQLLGYAGDTYNLYDDAENGSVFEPDEATLVAGAGSAVYADTNGAAPKVLTEGEAYYTRDETQLPSEAERTGTFKLDQNDLKLDYYYNYDGNVAITAPALDFGKHPKTISNGIYNLEATSGANLVVTDTTQSKAYDLQVVETTPLTSETNATLDKGLGYRIDDSSLANDLTTPVTVYTNNSTANTVDISNTWKVGDTYDYGPVMNITNDNRSKIDTGIYDGTLTWTVVKSVN</sequence>
<proteinExistence type="predicted"/>
<dbReference type="EMBL" id="JBHTOP010000026">
    <property type="protein sequence ID" value="MFD1672384.1"/>
    <property type="molecule type" value="Genomic_DNA"/>
</dbReference>
<gene>
    <name evidence="2" type="ORF">ACFQ5M_09765</name>
</gene>
<keyword evidence="3" id="KW-1185">Reference proteome</keyword>
<name>A0ABW4J9M4_9LACO</name>
<protein>
    <recommendedName>
        <fullName evidence="4">WxL domain-containing protein</fullName>
    </recommendedName>
</protein>
<comment type="caution">
    <text evidence="2">The sequence shown here is derived from an EMBL/GenBank/DDBJ whole genome shotgun (WGS) entry which is preliminary data.</text>
</comment>
<dbReference type="Proteomes" id="UP001597267">
    <property type="component" value="Unassembled WGS sequence"/>
</dbReference>
<keyword evidence="1" id="KW-0732">Signal</keyword>
<dbReference type="RefSeq" id="WP_125712252.1">
    <property type="nucleotide sequence ID" value="NZ_JBHTOP010000026.1"/>
</dbReference>